<dbReference type="Gene3D" id="3.30.830.10">
    <property type="entry name" value="Metalloenzyme, LuxS/M16 peptidase-like"/>
    <property type="match status" value="1"/>
</dbReference>
<evidence type="ECO:0000313" key="1">
    <source>
        <dbReference type="EMBL" id="XCC45347.1"/>
    </source>
</evidence>
<accession>A0AAU7ZXN9</accession>
<proteinExistence type="predicted"/>
<dbReference type="InterPro" id="IPR011249">
    <property type="entry name" value="Metalloenz_LuxS/M16"/>
</dbReference>
<dbReference type="SUPFAM" id="SSF63411">
    <property type="entry name" value="LuxS/MPP-like metallohydrolase"/>
    <property type="match status" value="1"/>
</dbReference>
<protein>
    <submittedName>
        <fullName evidence="1">Uncharacterized protein</fullName>
    </submittedName>
</protein>
<sequence>MILKNILIEKIKLKCKKINYIFNLNIDLFINRYTTNISINITTFNKNLFIIINIIKKIINNLHNNKLNMLYLNFKKKQYIENLLLNLENSYEIFNLIYNNYIFNFKKKFCLKIIKIINNINNKDIYYLSKLFFSIKYYKLLIIGGNELSLSNKKKIIKKNIKINYLNI</sequence>
<reference evidence="1" key="1">
    <citation type="submission" date="2024-06" db="EMBL/GenBank/DDBJ databases">
        <title>Diversity, functionality, and evolutionary history of bacterial symbionts in false click beetles (Coleoptera, Throscidae).</title>
        <authorList>
            <person name="Wierz J.C."/>
            <person name="Malm H."/>
            <person name="Kaltenpoth M."/>
            <person name="Engl T."/>
        </authorList>
    </citation>
    <scope>NUCLEOTIDE SEQUENCE</scope>
    <source>
        <strain evidence="1">Ttur</strain>
    </source>
</reference>
<gene>
    <name evidence="1" type="ORF">ABUS76_00270</name>
</gene>
<name>A0AAU7ZXN9_9FLAO</name>
<dbReference type="GO" id="GO:0046872">
    <property type="term" value="F:metal ion binding"/>
    <property type="evidence" value="ECO:0007669"/>
    <property type="project" value="InterPro"/>
</dbReference>
<organism evidence="1">
    <name type="scientific">Candidatus Shikimatogenerans sp. Ttur</name>
    <dbReference type="NCBI Taxonomy" id="3158569"/>
    <lineage>
        <taxon>Bacteria</taxon>
        <taxon>Pseudomonadati</taxon>
        <taxon>Bacteroidota</taxon>
        <taxon>Flavobacteriia</taxon>
        <taxon>Flavobacteriales</taxon>
        <taxon>Candidatus Shikimatogenerans</taxon>
    </lineage>
</organism>
<dbReference type="AlphaFoldDB" id="A0AAU7ZXN9"/>
<dbReference type="EMBL" id="CP158689">
    <property type="protein sequence ID" value="XCC45347.1"/>
    <property type="molecule type" value="Genomic_DNA"/>
</dbReference>